<dbReference type="EMBL" id="JAHFXF010000073">
    <property type="protein sequence ID" value="KAG9697597.1"/>
    <property type="molecule type" value="Genomic_DNA"/>
</dbReference>
<feature type="compositionally biased region" description="Polar residues" evidence="2">
    <location>
        <begin position="134"/>
        <end position="144"/>
    </location>
</feature>
<dbReference type="GO" id="GO:0008270">
    <property type="term" value="F:zinc ion binding"/>
    <property type="evidence" value="ECO:0007669"/>
    <property type="project" value="InterPro"/>
</dbReference>
<feature type="non-terminal residue" evidence="3">
    <location>
        <position position="991"/>
    </location>
</feature>
<evidence type="ECO:0000313" key="3">
    <source>
        <dbReference type="EMBL" id="KAG9697597.1"/>
    </source>
</evidence>
<comment type="caution">
    <text evidence="3">The sequence shown here is derived from an EMBL/GenBank/DDBJ whole genome shotgun (WGS) entry which is preliminary data.</text>
</comment>
<evidence type="ECO:0000256" key="1">
    <source>
        <dbReference type="ARBA" id="ARBA00023242"/>
    </source>
</evidence>
<feature type="compositionally biased region" description="Basic and acidic residues" evidence="2">
    <location>
        <begin position="239"/>
        <end position="250"/>
    </location>
</feature>
<feature type="compositionally biased region" description="Basic residues" evidence="2">
    <location>
        <begin position="150"/>
        <end position="160"/>
    </location>
</feature>
<name>A0A9P8ESS7_AURME</name>
<feature type="region of interest" description="Disordered" evidence="2">
    <location>
        <begin position="695"/>
        <end position="776"/>
    </location>
</feature>
<feature type="compositionally biased region" description="Basic and acidic residues" evidence="2">
    <location>
        <begin position="313"/>
        <end position="322"/>
    </location>
</feature>
<feature type="compositionally biased region" description="Polar residues" evidence="2">
    <location>
        <begin position="587"/>
        <end position="597"/>
    </location>
</feature>
<feature type="compositionally biased region" description="Basic and acidic residues" evidence="2">
    <location>
        <begin position="267"/>
        <end position="278"/>
    </location>
</feature>
<dbReference type="CDD" id="cd00067">
    <property type="entry name" value="GAL4"/>
    <property type="match status" value="1"/>
</dbReference>
<protein>
    <recommendedName>
        <fullName evidence="5">Zn(2)-C6 fungal-type domain-containing protein</fullName>
    </recommendedName>
</protein>
<reference evidence="3" key="2">
    <citation type="submission" date="2021-08" db="EMBL/GenBank/DDBJ databases">
        <authorList>
            <person name="Gostincar C."/>
            <person name="Sun X."/>
            <person name="Song Z."/>
            <person name="Gunde-Cimerman N."/>
        </authorList>
    </citation>
    <scope>NUCLEOTIDE SEQUENCE</scope>
    <source>
        <strain evidence="3">EXF-9911</strain>
    </source>
</reference>
<evidence type="ECO:0008006" key="5">
    <source>
        <dbReference type="Google" id="ProtNLM"/>
    </source>
</evidence>
<dbReference type="AlphaFoldDB" id="A0A9P8ESS7"/>
<keyword evidence="1" id="KW-0539">Nucleus</keyword>
<feature type="compositionally biased region" description="Polar residues" evidence="2">
    <location>
        <begin position="695"/>
        <end position="704"/>
    </location>
</feature>
<feature type="compositionally biased region" description="Polar residues" evidence="2">
    <location>
        <begin position="298"/>
        <end position="312"/>
    </location>
</feature>
<gene>
    <name evidence="3" type="ORF">KCU76_g2882</name>
</gene>
<evidence type="ECO:0000313" key="4">
    <source>
        <dbReference type="Proteomes" id="UP000779574"/>
    </source>
</evidence>
<reference evidence="3" key="1">
    <citation type="journal article" date="2021" name="J Fungi (Basel)">
        <title>Virulence traits and population genomics of the black yeast Aureobasidium melanogenum.</title>
        <authorList>
            <person name="Cernosa A."/>
            <person name="Sun X."/>
            <person name="Gostincar C."/>
            <person name="Fang C."/>
            <person name="Gunde-Cimerman N."/>
            <person name="Song Z."/>
        </authorList>
    </citation>
    <scope>NUCLEOTIDE SEQUENCE</scope>
    <source>
        <strain evidence="3">EXF-9911</strain>
    </source>
</reference>
<dbReference type="Proteomes" id="UP000779574">
    <property type="component" value="Unassembled WGS sequence"/>
</dbReference>
<dbReference type="InterPro" id="IPR001138">
    <property type="entry name" value="Zn2Cys6_DnaBD"/>
</dbReference>
<accession>A0A9P8ESS7</accession>
<organism evidence="3 4">
    <name type="scientific">Aureobasidium melanogenum</name>
    <name type="common">Aureobasidium pullulans var. melanogenum</name>
    <dbReference type="NCBI Taxonomy" id="46634"/>
    <lineage>
        <taxon>Eukaryota</taxon>
        <taxon>Fungi</taxon>
        <taxon>Dikarya</taxon>
        <taxon>Ascomycota</taxon>
        <taxon>Pezizomycotina</taxon>
        <taxon>Dothideomycetes</taxon>
        <taxon>Dothideomycetidae</taxon>
        <taxon>Dothideales</taxon>
        <taxon>Saccotheciaceae</taxon>
        <taxon>Aureobasidium</taxon>
    </lineage>
</organism>
<evidence type="ECO:0000256" key="2">
    <source>
        <dbReference type="SAM" id="MobiDB-lite"/>
    </source>
</evidence>
<sequence length="991" mass="110694">MDDGYQDVIRGSPVDRKPDRAVLDAAFGAEMQAPGPLHWYNPAVYTQAVAGATLAPNVLIKHSFDRSIACSIGGVDIARIEYHSTSLGYPPLVIRQSTEPRAFHQRPESMRLTSQAHESRGDSASHASEPSVARVNQEQSTRPPNDSHPTRPHNVQRHPSAHQVDTQVNSHTPAHPLTQPRVRRASPLPEQKAAWADHKRGRDRCRRSRSPPTDRQNQTHATNYRRRASSVSNDQFEDATLHGRPEDHGHASHSNTTGDLAYDNTYDDAHEDAHDYGVRHTPGPGNSTVPAPAHLLPPSTSETQHNPRSTELCSKRDVDHTTNYHPPEPPFESDHPSALESLPNDHGNHGHDIHENNHNRAQAKSNAHNAYASTSVLARPLLPSIIEPLQRKNQHAVCIECWSRDLKCDSRVVCGQCAKRARPCSYVQCPLRACPRYIMCPAYHSWRGDDETRVVGNPMHLMVLLRLGPPSSSPGYDLSEIQAMSGKHNSAQEIYRRIAAEIKEGEDSGKRIDNTFVKQLVLRCGVAVGSSDRAVMPKVKLIVDFVTELKKPRYQEPYKHDILYTINYKEHTDMSPEERRPDCAVPNSVNNTTTLPSPRNGDYEHNTTAAQSAGYNVQSSEEQQHLIQYAHPALSFRPRTVTRCAVTTAQPAPPNAAQVQETASSRLALTVFHKDLAPEPLSSSNAVPTSQHLAFDDGQQTQGSGFMRSRSCDMNGDRSTQVGSACSRHRSRSPALATQPMSYRDRSPGGRQGGSALDPGAESEHARVSNGVGDQNMADADVEDELLRMAELQKQKNKDAVCVHCWLKELSCDHQWPCKECKARGKACAYIACPMKSCALDVKCPAYHQYRRLPKENRKIGCPMHMIALLNLNKPLIDSYNVQKIRKKMEVPTSAHQLYLLLQEEIKDIVQQRTTFDDTMAKKLLQESEKVPPLGDKGLKIKARLIVSLVKEMKKQPFLELWEHDRRQRKFVSQERKPLEVEDTPMLDSEG</sequence>
<feature type="compositionally biased region" description="Basic and acidic residues" evidence="2">
    <location>
        <begin position="346"/>
        <end position="356"/>
    </location>
</feature>
<feature type="region of interest" description="Disordered" evidence="2">
    <location>
        <begin position="574"/>
        <end position="604"/>
    </location>
</feature>
<proteinExistence type="predicted"/>
<dbReference type="OrthoDB" id="3931008at2759"/>
<feature type="region of interest" description="Disordered" evidence="2">
    <location>
        <begin position="100"/>
        <end position="356"/>
    </location>
</feature>
<dbReference type="GO" id="GO:0000981">
    <property type="term" value="F:DNA-binding transcription factor activity, RNA polymerase II-specific"/>
    <property type="evidence" value="ECO:0007669"/>
    <property type="project" value="InterPro"/>
</dbReference>
<feature type="compositionally biased region" description="Polar residues" evidence="2">
    <location>
        <begin position="163"/>
        <end position="172"/>
    </location>
</feature>